<keyword evidence="1" id="KW-0695">RNA-directed DNA polymerase</keyword>
<protein>
    <submittedName>
        <fullName evidence="1">RNA-directed DNA polymerase (Reverse transcriptase)</fullName>
    </submittedName>
</protein>
<reference evidence="1 2" key="1">
    <citation type="journal article" date="2018" name="Front. Plant Sci.">
        <title>Red Clover (Trifolium pratense) and Zigzag Clover (T. medium) - A Picture of Genomic Similarities and Differences.</title>
        <authorList>
            <person name="Dluhosova J."/>
            <person name="Istvanek J."/>
            <person name="Nedelnik J."/>
            <person name="Repkova J."/>
        </authorList>
    </citation>
    <scope>NUCLEOTIDE SEQUENCE [LARGE SCALE GENOMIC DNA]</scope>
    <source>
        <strain evidence="2">cv. 10/8</strain>
        <tissue evidence="1">Leaf</tissue>
    </source>
</reference>
<dbReference type="EMBL" id="LXQA010499880">
    <property type="protein sequence ID" value="MCI55667.1"/>
    <property type="molecule type" value="Genomic_DNA"/>
</dbReference>
<evidence type="ECO:0000313" key="2">
    <source>
        <dbReference type="Proteomes" id="UP000265520"/>
    </source>
</evidence>
<accession>A0A392T5J2</accession>
<keyword evidence="1" id="KW-0548">Nucleotidyltransferase</keyword>
<keyword evidence="1" id="KW-0808">Transferase</keyword>
<comment type="caution">
    <text evidence="1">The sequence shown here is derived from an EMBL/GenBank/DDBJ whole genome shotgun (WGS) entry which is preliminary data.</text>
</comment>
<name>A0A392T5J2_9FABA</name>
<dbReference type="GO" id="GO:0003964">
    <property type="term" value="F:RNA-directed DNA polymerase activity"/>
    <property type="evidence" value="ECO:0007669"/>
    <property type="project" value="UniProtKB-KW"/>
</dbReference>
<proteinExistence type="predicted"/>
<evidence type="ECO:0000313" key="1">
    <source>
        <dbReference type="EMBL" id="MCI55667.1"/>
    </source>
</evidence>
<sequence>MFQRSRSKWLKEEDANTKLFHNSVKARSKANLISALHFGDVWLDTLDLIKGAVSSYFENHVSSAPRV</sequence>
<dbReference type="Proteomes" id="UP000265520">
    <property type="component" value="Unassembled WGS sequence"/>
</dbReference>
<dbReference type="AlphaFoldDB" id="A0A392T5J2"/>
<keyword evidence="2" id="KW-1185">Reference proteome</keyword>
<feature type="non-terminal residue" evidence="1">
    <location>
        <position position="67"/>
    </location>
</feature>
<organism evidence="1 2">
    <name type="scientific">Trifolium medium</name>
    <dbReference type="NCBI Taxonomy" id="97028"/>
    <lineage>
        <taxon>Eukaryota</taxon>
        <taxon>Viridiplantae</taxon>
        <taxon>Streptophyta</taxon>
        <taxon>Embryophyta</taxon>
        <taxon>Tracheophyta</taxon>
        <taxon>Spermatophyta</taxon>
        <taxon>Magnoliopsida</taxon>
        <taxon>eudicotyledons</taxon>
        <taxon>Gunneridae</taxon>
        <taxon>Pentapetalae</taxon>
        <taxon>rosids</taxon>
        <taxon>fabids</taxon>
        <taxon>Fabales</taxon>
        <taxon>Fabaceae</taxon>
        <taxon>Papilionoideae</taxon>
        <taxon>50 kb inversion clade</taxon>
        <taxon>NPAAA clade</taxon>
        <taxon>Hologalegina</taxon>
        <taxon>IRL clade</taxon>
        <taxon>Trifolieae</taxon>
        <taxon>Trifolium</taxon>
    </lineage>
</organism>